<feature type="transmembrane region" description="Helical" evidence="6">
    <location>
        <begin position="290"/>
        <end position="308"/>
    </location>
</feature>
<feature type="transmembrane region" description="Helical" evidence="6">
    <location>
        <begin position="404"/>
        <end position="426"/>
    </location>
</feature>
<evidence type="ECO:0000256" key="1">
    <source>
        <dbReference type="ARBA" id="ARBA00004651"/>
    </source>
</evidence>
<dbReference type="PANTHER" id="PTHR23511:SF34">
    <property type="entry name" value="SYNAPTIC VESICLE GLYCOPROTEIN 2"/>
    <property type="match status" value="1"/>
</dbReference>
<keyword evidence="9" id="KW-1185">Reference proteome</keyword>
<comment type="subcellular location">
    <subcellularLocation>
        <location evidence="1">Cell membrane</location>
        <topology evidence="1">Multi-pass membrane protein</topology>
    </subcellularLocation>
</comment>
<feature type="transmembrane region" description="Helical" evidence="6">
    <location>
        <begin position="254"/>
        <end position="278"/>
    </location>
</feature>
<keyword evidence="4 6" id="KW-1133">Transmembrane helix</keyword>
<feature type="domain" description="Major facilitator superfamily (MFS) profile" evidence="7">
    <location>
        <begin position="20"/>
        <end position="430"/>
    </location>
</feature>
<reference evidence="8 9" key="1">
    <citation type="journal article" date="2015" name="Genome Announc.">
        <title>Expanding the biotechnology potential of lactobacilli through comparative genomics of 213 strains and associated genera.</title>
        <authorList>
            <person name="Sun Z."/>
            <person name="Harris H.M."/>
            <person name="McCann A."/>
            <person name="Guo C."/>
            <person name="Argimon S."/>
            <person name="Zhang W."/>
            <person name="Yang X."/>
            <person name="Jeffery I.B."/>
            <person name="Cooney J.C."/>
            <person name="Kagawa T.F."/>
            <person name="Liu W."/>
            <person name="Song Y."/>
            <person name="Salvetti E."/>
            <person name="Wrobel A."/>
            <person name="Rasinkangas P."/>
            <person name="Parkhill J."/>
            <person name="Rea M.C."/>
            <person name="O'Sullivan O."/>
            <person name="Ritari J."/>
            <person name="Douillard F.P."/>
            <person name="Paul Ross R."/>
            <person name="Yang R."/>
            <person name="Briner A.E."/>
            <person name="Felis G.E."/>
            <person name="de Vos W.M."/>
            <person name="Barrangou R."/>
            <person name="Klaenhammer T.R."/>
            <person name="Caufield P.W."/>
            <person name="Cui Y."/>
            <person name="Zhang H."/>
            <person name="O'Toole P.W."/>
        </authorList>
    </citation>
    <scope>NUCLEOTIDE SEQUENCE [LARGE SCALE GENOMIC DNA]</scope>
    <source>
        <strain evidence="8 9">DSM 13145</strain>
    </source>
</reference>
<dbReference type="EMBL" id="AZER01000014">
    <property type="protein sequence ID" value="KRL27680.1"/>
    <property type="molecule type" value="Genomic_DNA"/>
</dbReference>
<feature type="transmembrane region" description="Helical" evidence="6">
    <location>
        <begin position="315"/>
        <end position="334"/>
    </location>
</feature>
<dbReference type="RefSeq" id="WP_057749448.1">
    <property type="nucleotide sequence ID" value="NZ_AZER01000014.1"/>
</dbReference>
<proteinExistence type="predicted"/>
<name>A0A0R1P4U4_9LACO</name>
<sequence>MQRLKKDYKKAPISSIHLRLYLAIILGQIACGYALGISGTALAEAQHVIQINGAWQGLLGAGSLIGLAGSALMGRLADQIGRRGMLMINMYLFALLSLAQLWTTNLWILFIIRILLGLMIAIDYTVGNSLLVEWLPAKESGKFQSRLIIYWTVGFILSYVSGITIHGFGDLTWQVVLASSAVPGLIAAGYRSIFRLPASPTWLAVQGKNKTAQKVIQKHLGKRWGLSLKLIKAKPADSISVTTLLSPKYRRQTLVGGGFYALQAFAFFGISIFLPVLLKDMHIGNQHISGLIYNACMMIGVLVGTVIFKKISRRAFLIGSFFLSMLALLALVIGSSLSSYVQIAIFALFSIILSAGLTLDYPYPTELFDDQVRASGVGTCITISRFGAASGTFLLPVLTGIGGARLSMLVCVVILALGGLICLLWAPETSPRFKKK</sequence>
<dbReference type="STRING" id="1423746.FD27_GL000420"/>
<accession>A0A0R1P4U4</accession>
<dbReference type="GO" id="GO:0022857">
    <property type="term" value="F:transmembrane transporter activity"/>
    <property type="evidence" value="ECO:0007669"/>
    <property type="project" value="InterPro"/>
</dbReference>
<keyword evidence="5 6" id="KW-0472">Membrane</keyword>
<dbReference type="PROSITE" id="PS50850">
    <property type="entry name" value="MFS"/>
    <property type="match status" value="1"/>
</dbReference>
<evidence type="ECO:0000256" key="3">
    <source>
        <dbReference type="ARBA" id="ARBA00022692"/>
    </source>
</evidence>
<evidence type="ECO:0000256" key="6">
    <source>
        <dbReference type="SAM" id="Phobius"/>
    </source>
</evidence>
<dbReference type="Proteomes" id="UP000051445">
    <property type="component" value="Unassembled WGS sequence"/>
</dbReference>
<evidence type="ECO:0000313" key="9">
    <source>
        <dbReference type="Proteomes" id="UP000051445"/>
    </source>
</evidence>
<feature type="transmembrane region" description="Helical" evidence="6">
    <location>
        <begin position="20"/>
        <end position="42"/>
    </location>
</feature>
<dbReference type="AlphaFoldDB" id="A0A0R1P4U4"/>
<evidence type="ECO:0000256" key="2">
    <source>
        <dbReference type="ARBA" id="ARBA00022448"/>
    </source>
</evidence>
<keyword evidence="3 6" id="KW-0812">Transmembrane</keyword>
<evidence type="ECO:0000313" key="8">
    <source>
        <dbReference type="EMBL" id="KRL27680.1"/>
    </source>
</evidence>
<dbReference type="OrthoDB" id="9783823at2"/>
<organism evidence="8 9">
    <name type="scientific">Limosilactobacillus frumenti DSM 13145</name>
    <dbReference type="NCBI Taxonomy" id="1423746"/>
    <lineage>
        <taxon>Bacteria</taxon>
        <taxon>Bacillati</taxon>
        <taxon>Bacillota</taxon>
        <taxon>Bacilli</taxon>
        <taxon>Lactobacillales</taxon>
        <taxon>Lactobacillaceae</taxon>
        <taxon>Limosilactobacillus</taxon>
    </lineage>
</organism>
<evidence type="ECO:0000256" key="4">
    <source>
        <dbReference type="ARBA" id="ARBA00022989"/>
    </source>
</evidence>
<feature type="transmembrane region" description="Helical" evidence="6">
    <location>
        <begin position="375"/>
        <end position="398"/>
    </location>
</feature>
<gene>
    <name evidence="8" type="ORF">FD27_GL000420</name>
</gene>
<dbReference type="PATRIC" id="fig|1423746.3.peg.428"/>
<dbReference type="InterPro" id="IPR036259">
    <property type="entry name" value="MFS_trans_sf"/>
</dbReference>
<feature type="transmembrane region" description="Helical" evidence="6">
    <location>
        <begin position="171"/>
        <end position="190"/>
    </location>
</feature>
<keyword evidence="2" id="KW-0813">Transport</keyword>
<dbReference type="Gene3D" id="1.20.1250.20">
    <property type="entry name" value="MFS general substrate transporter like domains"/>
    <property type="match status" value="1"/>
</dbReference>
<dbReference type="PANTHER" id="PTHR23511">
    <property type="entry name" value="SYNAPTIC VESICLE GLYCOPROTEIN 2"/>
    <property type="match status" value="1"/>
</dbReference>
<feature type="transmembrane region" description="Helical" evidence="6">
    <location>
        <begin position="340"/>
        <end position="363"/>
    </location>
</feature>
<evidence type="ECO:0000256" key="5">
    <source>
        <dbReference type="ARBA" id="ARBA00023136"/>
    </source>
</evidence>
<evidence type="ECO:0000259" key="7">
    <source>
        <dbReference type="PROSITE" id="PS50850"/>
    </source>
</evidence>
<protein>
    <submittedName>
        <fullName evidence="8">Major facilitator transporter</fullName>
    </submittedName>
</protein>
<feature type="transmembrane region" description="Helical" evidence="6">
    <location>
        <begin position="85"/>
        <end position="102"/>
    </location>
</feature>
<dbReference type="Pfam" id="PF00083">
    <property type="entry name" value="Sugar_tr"/>
    <property type="match status" value="1"/>
</dbReference>
<feature type="transmembrane region" description="Helical" evidence="6">
    <location>
        <begin position="108"/>
        <end position="126"/>
    </location>
</feature>
<feature type="transmembrane region" description="Helical" evidence="6">
    <location>
        <begin position="54"/>
        <end position="73"/>
    </location>
</feature>
<dbReference type="InterPro" id="IPR005828">
    <property type="entry name" value="MFS_sugar_transport-like"/>
</dbReference>
<dbReference type="InterPro" id="IPR020846">
    <property type="entry name" value="MFS_dom"/>
</dbReference>
<dbReference type="CDD" id="cd17316">
    <property type="entry name" value="MFS_SV2_like"/>
    <property type="match status" value="1"/>
</dbReference>
<dbReference type="SUPFAM" id="SSF103473">
    <property type="entry name" value="MFS general substrate transporter"/>
    <property type="match status" value="1"/>
</dbReference>
<comment type="caution">
    <text evidence="8">The sequence shown here is derived from an EMBL/GenBank/DDBJ whole genome shotgun (WGS) entry which is preliminary data.</text>
</comment>
<dbReference type="GO" id="GO:0005886">
    <property type="term" value="C:plasma membrane"/>
    <property type="evidence" value="ECO:0007669"/>
    <property type="project" value="UniProtKB-SubCell"/>
</dbReference>
<feature type="transmembrane region" description="Helical" evidence="6">
    <location>
        <begin position="147"/>
        <end position="165"/>
    </location>
</feature>